<sequence length="137" mass="15047">MKEFWTTIQVVFAGIGGWLGWFLGGCDGLLYALLAFVVIDYITGIMCAVVDKKLSSEVGFKGIFKKVLIFALVGIGHILDTRVIGSGSVMRTAVIFFYLSNEGVSLLENAAYLGLPIPQKLKSVLEQLHDRSEKEDE</sequence>
<dbReference type="GO" id="GO:0033644">
    <property type="term" value="C:host cell membrane"/>
    <property type="evidence" value="ECO:0007669"/>
    <property type="project" value="UniProtKB-SubCell"/>
</dbReference>
<dbReference type="InterPro" id="IPR006480">
    <property type="entry name" value="Phage_holin_4_1"/>
</dbReference>
<feature type="transmembrane region" description="Helical" evidence="5">
    <location>
        <begin position="62"/>
        <end position="79"/>
    </location>
</feature>
<protein>
    <submittedName>
        <fullName evidence="6">Holin</fullName>
    </submittedName>
</protein>
<dbReference type="EMBL" id="BK014939">
    <property type="protein sequence ID" value="DAD83613.1"/>
    <property type="molecule type" value="Genomic_DNA"/>
</dbReference>
<keyword evidence="4 5" id="KW-0472">Membrane</keyword>
<dbReference type="PROSITE" id="PS51257">
    <property type="entry name" value="PROKAR_LIPOPROTEIN"/>
    <property type="match status" value="1"/>
</dbReference>
<organism evidence="6">
    <name type="scientific">Siphoviridae sp. ct89Z21</name>
    <dbReference type="NCBI Taxonomy" id="2826168"/>
    <lineage>
        <taxon>Viruses</taxon>
        <taxon>Duplodnaviria</taxon>
        <taxon>Heunggongvirae</taxon>
        <taxon>Uroviricota</taxon>
        <taxon>Caudoviricetes</taxon>
    </lineage>
</organism>
<accession>A0A8S5MMK9</accession>
<proteinExistence type="predicted"/>
<name>A0A8S5MMK9_9CAUD</name>
<evidence type="ECO:0000256" key="5">
    <source>
        <dbReference type="SAM" id="Phobius"/>
    </source>
</evidence>
<evidence type="ECO:0000256" key="4">
    <source>
        <dbReference type="ARBA" id="ARBA00023136"/>
    </source>
</evidence>
<evidence type="ECO:0000313" key="6">
    <source>
        <dbReference type="EMBL" id="DAD83613.1"/>
    </source>
</evidence>
<evidence type="ECO:0000256" key="1">
    <source>
        <dbReference type="ARBA" id="ARBA00004301"/>
    </source>
</evidence>
<dbReference type="Pfam" id="PF05105">
    <property type="entry name" value="Phage_holin_4_1"/>
    <property type="match status" value="1"/>
</dbReference>
<feature type="transmembrane region" description="Helical" evidence="5">
    <location>
        <begin position="7"/>
        <end position="23"/>
    </location>
</feature>
<keyword evidence="3 5" id="KW-1133">Transmembrane helix</keyword>
<comment type="subcellular location">
    <subcellularLocation>
        <location evidence="1">Host membrane</location>
        <topology evidence="1">Multi-pass membrane protein</topology>
    </subcellularLocation>
</comment>
<reference evidence="6" key="1">
    <citation type="journal article" date="2021" name="Proc. Natl. Acad. Sci. U.S.A.">
        <title>A Catalog of Tens of Thousands of Viruses from Human Metagenomes Reveals Hidden Associations with Chronic Diseases.</title>
        <authorList>
            <person name="Tisza M.J."/>
            <person name="Buck C.B."/>
        </authorList>
    </citation>
    <scope>NUCLEOTIDE SEQUENCE</scope>
    <source>
        <strain evidence="6">Ct89Z21</strain>
    </source>
</reference>
<dbReference type="NCBIfam" id="TIGR01593">
    <property type="entry name" value="holin_tox_secr"/>
    <property type="match status" value="1"/>
</dbReference>
<feature type="transmembrane region" description="Helical" evidence="5">
    <location>
        <begin position="29"/>
        <end position="50"/>
    </location>
</feature>
<keyword evidence="2 5" id="KW-0812">Transmembrane</keyword>
<evidence type="ECO:0000256" key="2">
    <source>
        <dbReference type="ARBA" id="ARBA00022692"/>
    </source>
</evidence>
<evidence type="ECO:0000256" key="3">
    <source>
        <dbReference type="ARBA" id="ARBA00022989"/>
    </source>
</evidence>